<comment type="caution">
    <text evidence="2">The sequence shown here is derived from an EMBL/GenBank/DDBJ whole genome shotgun (WGS) entry which is preliminary data.</text>
</comment>
<dbReference type="EMBL" id="JAZHBO010000001">
    <property type="protein sequence ID" value="MEF2155497.1"/>
    <property type="molecule type" value="Genomic_DNA"/>
</dbReference>
<dbReference type="RefSeq" id="WP_331703529.1">
    <property type="nucleotide sequence ID" value="NZ_JAZHBO010000001.1"/>
</dbReference>
<protein>
    <submittedName>
        <fullName evidence="2">DUF4381 domain-containing protein</fullName>
    </submittedName>
</protein>
<proteinExistence type="predicted"/>
<dbReference type="Pfam" id="PF14316">
    <property type="entry name" value="DUF4381"/>
    <property type="match status" value="1"/>
</dbReference>
<reference evidence="2 3" key="1">
    <citation type="submission" date="2024-01" db="EMBL/GenBank/DDBJ databases">
        <title>Novel species of the genus Luteimonas isolated from rivers.</title>
        <authorList>
            <person name="Lu H."/>
        </authorList>
    </citation>
    <scope>NUCLEOTIDE SEQUENCE [LARGE SCALE GENOMIC DNA]</scope>
    <source>
        <strain evidence="2 3">FXH3W</strain>
    </source>
</reference>
<gene>
    <name evidence="2" type="ORF">V3390_04525</name>
</gene>
<dbReference type="Proteomes" id="UP001356170">
    <property type="component" value="Unassembled WGS sequence"/>
</dbReference>
<keyword evidence="1" id="KW-0812">Transmembrane</keyword>
<evidence type="ECO:0000256" key="1">
    <source>
        <dbReference type="SAM" id="Phobius"/>
    </source>
</evidence>
<keyword evidence="3" id="KW-1185">Reference proteome</keyword>
<keyword evidence="1" id="KW-1133">Transmembrane helix</keyword>
<accession>A0ABU7V100</accession>
<feature type="transmembrane region" description="Helical" evidence="1">
    <location>
        <begin position="25"/>
        <end position="43"/>
    </location>
</feature>
<dbReference type="InterPro" id="IPR025489">
    <property type="entry name" value="DUF4381"/>
</dbReference>
<evidence type="ECO:0000313" key="2">
    <source>
        <dbReference type="EMBL" id="MEF2155497.1"/>
    </source>
</evidence>
<name>A0ABU7V100_9GAMM</name>
<evidence type="ECO:0000313" key="3">
    <source>
        <dbReference type="Proteomes" id="UP001356170"/>
    </source>
</evidence>
<keyword evidence="1" id="KW-0472">Membrane</keyword>
<organism evidence="2 3">
    <name type="scientific">Aquilutibacter rugosus</name>
    <dbReference type="NCBI Taxonomy" id="3115820"/>
    <lineage>
        <taxon>Bacteria</taxon>
        <taxon>Pseudomonadati</taxon>
        <taxon>Pseudomonadota</taxon>
        <taxon>Gammaproteobacteria</taxon>
        <taxon>Lysobacterales</taxon>
        <taxon>Lysobacteraceae</taxon>
        <taxon>Aquilutibacter</taxon>
    </lineage>
</organism>
<sequence length="151" mass="17669">MATPNLPLRNIHATESIPWWPLAPGWWLLIAATILVATAVWWWRRAQAQRRARVRGYFDQELERFEAPAAQVGMMSELLRRAARLHQPQAAHLQGEEWLAVLNRGLKDRPFRDELGALILDGGFRRDVAVADRDRLRDAVERRFMRWVRNI</sequence>